<sequence>MLDKKKVELMTRLAFYEQTEGKEDFKISAYYRRDYTGLHMICSFLWVTVGYICVVGMFVLVKMEDILNNVSNGLIMMLAGAIVLGYISLIIVYLIVTGHIYNEKHKDARQRVKKYNHNLTRLLRMYEKENR</sequence>
<keyword evidence="1" id="KW-0472">Membrane</keyword>
<dbReference type="RefSeq" id="WP_159752042.1">
    <property type="nucleotide sequence ID" value="NZ_CASSPE010000040.1"/>
</dbReference>
<reference evidence="2 3" key="1">
    <citation type="submission" date="2019-12" db="EMBL/GenBank/DDBJ databases">
        <title>Sporaefaciens musculi gen. nov., sp. nov., a novel bacterium isolated from the caecum of an obese mouse.</title>
        <authorList>
            <person name="Rasmussen T.S."/>
            <person name="Streidl T."/>
            <person name="Hitch T.C.A."/>
            <person name="Wortmann E."/>
            <person name="Deptula P."/>
            <person name="Hansen M."/>
            <person name="Nielsen D.S."/>
            <person name="Clavel T."/>
            <person name="Vogensen F.K."/>
        </authorList>
    </citation>
    <scope>NUCLEOTIDE SEQUENCE [LARGE SCALE GENOMIC DNA]</scope>
    <source>
        <strain evidence="2 3">WCA-9-b2</strain>
    </source>
</reference>
<gene>
    <name evidence="2" type="ORF">GN277_16935</name>
</gene>
<feature type="transmembrane region" description="Helical" evidence="1">
    <location>
        <begin position="38"/>
        <end position="61"/>
    </location>
</feature>
<keyword evidence="3" id="KW-1185">Reference proteome</keyword>
<evidence type="ECO:0000313" key="3">
    <source>
        <dbReference type="Proteomes" id="UP000460412"/>
    </source>
</evidence>
<evidence type="ECO:0000256" key="1">
    <source>
        <dbReference type="SAM" id="Phobius"/>
    </source>
</evidence>
<protein>
    <submittedName>
        <fullName evidence="2">Uncharacterized protein</fullName>
    </submittedName>
</protein>
<dbReference type="Proteomes" id="UP000460412">
    <property type="component" value="Unassembled WGS sequence"/>
</dbReference>
<organism evidence="2 3">
    <name type="scientific">Sporofaciens musculi</name>
    <dbReference type="NCBI Taxonomy" id="2681861"/>
    <lineage>
        <taxon>Bacteria</taxon>
        <taxon>Bacillati</taxon>
        <taxon>Bacillota</taxon>
        <taxon>Clostridia</taxon>
        <taxon>Lachnospirales</taxon>
        <taxon>Lachnospiraceae</taxon>
        <taxon>Sporofaciens</taxon>
    </lineage>
</organism>
<keyword evidence="1" id="KW-0812">Transmembrane</keyword>
<evidence type="ECO:0000313" key="2">
    <source>
        <dbReference type="EMBL" id="MXP77007.1"/>
    </source>
</evidence>
<comment type="caution">
    <text evidence="2">The sequence shown here is derived from an EMBL/GenBank/DDBJ whole genome shotgun (WGS) entry which is preliminary data.</text>
</comment>
<name>A0A7X3SK02_9FIRM</name>
<feature type="transmembrane region" description="Helical" evidence="1">
    <location>
        <begin position="73"/>
        <end position="96"/>
    </location>
</feature>
<accession>A0A7X3SK02</accession>
<keyword evidence="1" id="KW-1133">Transmembrane helix</keyword>
<dbReference type="AlphaFoldDB" id="A0A7X3SK02"/>
<proteinExistence type="predicted"/>
<dbReference type="EMBL" id="WUQX01000001">
    <property type="protein sequence ID" value="MXP77007.1"/>
    <property type="molecule type" value="Genomic_DNA"/>
</dbReference>